<name>A0ACD5BPB5_9PSEU</name>
<reference evidence="1" key="1">
    <citation type="submission" date="2023-10" db="EMBL/GenBank/DDBJ databases">
        <title>Whole genome sequencing of actinobacterial strain Amycolatopsis sp. (BCA-696) identifies the underlying plant growth-promoting genes.</title>
        <authorList>
            <person name="Gandham P."/>
            <person name="Vadla N."/>
            <person name="Saji A."/>
            <person name="Srinivas V."/>
            <person name="Ruperao P."/>
            <person name="Selvanayagam S."/>
            <person name="Saxena R.K."/>
            <person name="Rathore A."/>
            <person name="Gopalakrishnan S."/>
            <person name="Thakur V."/>
        </authorList>
    </citation>
    <scope>NUCLEOTIDE SEQUENCE</scope>
    <source>
        <strain evidence="1">BCA-696</strain>
    </source>
</reference>
<evidence type="ECO:0000313" key="2">
    <source>
        <dbReference type="Proteomes" id="UP001456344"/>
    </source>
</evidence>
<keyword evidence="2" id="KW-1185">Reference proteome</keyword>
<proteinExistence type="predicted"/>
<dbReference type="EMBL" id="CP150484">
    <property type="protein sequence ID" value="WYW21266.1"/>
    <property type="molecule type" value="Genomic_DNA"/>
</dbReference>
<dbReference type="Proteomes" id="UP001456344">
    <property type="component" value="Chromosome"/>
</dbReference>
<accession>A0ACD5BPB5</accession>
<organism evidence="1 2">
    <name type="scientific">Amycolatopsis coloradensis</name>
    <dbReference type="NCBI Taxonomy" id="76021"/>
    <lineage>
        <taxon>Bacteria</taxon>
        <taxon>Bacillati</taxon>
        <taxon>Actinomycetota</taxon>
        <taxon>Actinomycetes</taxon>
        <taxon>Pseudonocardiales</taxon>
        <taxon>Pseudonocardiaceae</taxon>
        <taxon>Amycolatopsis</taxon>
    </lineage>
</organism>
<sequence length="256" mass="27736">MTTIRCLPAARRHTWHFLRFVRAASPVYLDTEVDATKLLAHKHAANRKYSVVSYVMHGVSRAVAEYPAANAACAGGLRPRIVYRGSVDVKLALDKGIGNQRAALSVVVPDSNLMSIDAIQDTVDRLRDTPSDEIPELRGARALQRLPLPVGRVAFGWANRPRSRHRRMGTVAVTSLGHRPVARFFSSGGTTLTFGLGKITDRPAVRDGGMCVMPILPVSLTFDHRTIDGATAADVLGSLKNRLETLTSRNAGGPIP</sequence>
<evidence type="ECO:0000313" key="1">
    <source>
        <dbReference type="EMBL" id="WYW21266.1"/>
    </source>
</evidence>
<protein>
    <submittedName>
        <fullName evidence="1">2-oxo acid dehydrogenase subunit E2</fullName>
    </submittedName>
</protein>
<gene>
    <name evidence="1" type="ORF">LCL61_37545</name>
</gene>